<dbReference type="InterPro" id="IPR023827">
    <property type="entry name" value="Peptidase_S8_Asp-AS"/>
</dbReference>
<evidence type="ECO:0000256" key="13">
    <source>
        <dbReference type="SAM" id="SignalP"/>
    </source>
</evidence>
<evidence type="ECO:0000256" key="7">
    <source>
        <dbReference type="ARBA" id="ARBA00022825"/>
    </source>
</evidence>
<evidence type="ECO:0000313" key="15">
    <source>
        <dbReference type="EMBL" id="XBT84624.1"/>
    </source>
</evidence>
<evidence type="ECO:0000256" key="12">
    <source>
        <dbReference type="SAM" id="Phobius"/>
    </source>
</evidence>
<keyword evidence="5 12" id="KW-0812">Transmembrane</keyword>
<evidence type="ECO:0000256" key="9">
    <source>
        <dbReference type="ARBA" id="ARBA00023136"/>
    </source>
</evidence>
<evidence type="ECO:0000256" key="8">
    <source>
        <dbReference type="ARBA" id="ARBA00022989"/>
    </source>
</evidence>
<dbReference type="InterPro" id="IPR023834">
    <property type="entry name" value="T7SS_pept_S8A_mycosin"/>
</dbReference>
<feature type="transmembrane region" description="Helical" evidence="12">
    <location>
        <begin position="353"/>
        <end position="376"/>
    </location>
</feature>
<dbReference type="SUPFAM" id="SSF52743">
    <property type="entry name" value="Subtilisin-like"/>
    <property type="match status" value="1"/>
</dbReference>
<feature type="compositionally biased region" description="Pro residues" evidence="11">
    <location>
        <begin position="406"/>
        <end position="426"/>
    </location>
</feature>
<evidence type="ECO:0000256" key="1">
    <source>
        <dbReference type="ARBA" id="ARBA00004162"/>
    </source>
</evidence>
<evidence type="ECO:0000256" key="6">
    <source>
        <dbReference type="ARBA" id="ARBA00022801"/>
    </source>
</evidence>
<feature type="compositionally biased region" description="Low complexity" evidence="11">
    <location>
        <begin position="449"/>
        <end position="460"/>
    </location>
</feature>
<organism evidence="15">
    <name type="scientific">Micromonospora sp. HUAS YX12</name>
    <dbReference type="NCBI Taxonomy" id="3156396"/>
    <lineage>
        <taxon>Bacteria</taxon>
        <taxon>Bacillati</taxon>
        <taxon>Actinomycetota</taxon>
        <taxon>Actinomycetes</taxon>
        <taxon>Micromonosporales</taxon>
        <taxon>Micromonosporaceae</taxon>
        <taxon>Micromonospora</taxon>
    </lineage>
</organism>
<comment type="subcellular location">
    <subcellularLocation>
        <location evidence="1">Cell membrane</location>
        <topology evidence="1">Single-pass membrane protein</topology>
    </subcellularLocation>
</comment>
<dbReference type="GO" id="GO:0006508">
    <property type="term" value="P:proteolysis"/>
    <property type="evidence" value="ECO:0007669"/>
    <property type="project" value="UniProtKB-KW"/>
</dbReference>
<dbReference type="AlphaFoldDB" id="A0AAU7R7N9"/>
<dbReference type="Pfam" id="PF00082">
    <property type="entry name" value="Peptidase_S8"/>
    <property type="match status" value="1"/>
</dbReference>
<feature type="region of interest" description="Disordered" evidence="11">
    <location>
        <begin position="323"/>
        <end position="344"/>
    </location>
</feature>
<protein>
    <submittedName>
        <fullName evidence="15">Type VII secretion-associated serine protease mycosin</fullName>
    </submittedName>
</protein>
<keyword evidence="13" id="KW-0732">Signal</keyword>
<keyword evidence="6 10" id="KW-0378">Hydrolase</keyword>
<feature type="active site" description="Charge relay system" evidence="10">
    <location>
        <position position="96"/>
    </location>
</feature>
<dbReference type="PROSITE" id="PS51892">
    <property type="entry name" value="SUBTILASE"/>
    <property type="match status" value="1"/>
</dbReference>
<feature type="chain" id="PRO_5043829151" evidence="13">
    <location>
        <begin position="31"/>
        <end position="501"/>
    </location>
</feature>
<gene>
    <name evidence="15" type="primary">mycP</name>
    <name evidence="15" type="ORF">ABIH81_14795</name>
</gene>
<keyword evidence="3" id="KW-1003">Cell membrane</keyword>
<dbReference type="EMBL" id="CP157974">
    <property type="protein sequence ID" value="XBT84624.1"/>
    <property type="molecule type" value="Genomic_DNA"/>
</dbReference>
<dbReference type="InterPro" id="IPR015500">
    <property type="entry name" value="Peptidase_S8_subtilisin-rel"/>
</dbReference>
<dbReference type="PRINTS" id="PR00723">
    <property type="entry name" value="SUBTILISIN"/>
</dbReference>
<accession>A0AAU7R7N9</accession>
<dbReference type="InterPro" id="IPR000209">
    <property type="entry name" value="Peptidase_S8/S53_dom"/>
</dbReference>
<keyword evidence="4 10" id="KW-0645">Protease</keyword>
<dbReference type="GO" id="GO:0004252">
    <property type="term" value="F:serine-type endopeptidase activity"/>
    <property type="evidence" value="ECO:0007669"/>
    <property type="project" value="UniProtKB-UniRule"/>
</dbReference>
<keyword evidence="7 10" id="KW-0720">Serine protease</keyword>
<feature type="compositionally biased region" description="Pro residues" evidence="11">
    <location>
        <begin position="486"/>
        <end position="501"/>
    </location>
</feature>
<dbReference type="PANTHER" id="PTHR43806:SF11">
    <property type="entry name" value="CEREVISIN-RELATED"/>
    <property type="match status" value="1"/>
</dbReference>
<evidence type="ECO:0000256" key="3">
    <source>
        <dbReference type="ARBA" id="ARBA00022475"/>
    </source>
</evidence>
<proteinExistence type="inferred from homology"/>
<dbReference type="NCBIfam" id="TIGR03921">
    <property type="entry name" value="T7SS_mycosin"/>
    <property type="match status" value="1"/>
</dbReference>
<feature type="domain" description="Peptidase S8/S53" evidence="14">
    <location>
        <begin position="54"/>
        <end position="297"/>
    </location>
</feature>
<evidence type="ECO:0000256" key="11">
    <source>
        <dbReference type="SAM" id="MobiDB-lite"/>
    </source>
</evidence>
<name>A0AAU7R7N9_9ACTN</name>
<evidence type="ECO:0000256" key="4">
    <source>
        <dbReference type="ARBA" id="ARBA00022670"/>
    </source>
</evidence>
<keyword evidence="9 12" id="KW-0472">Membrane</keyword>
<dbReference type="PANTHER" id="PTHR43806">
    <property type="entry name" value="PEPTIDASE S8"/>
    <property type="match status" value="1"/>
</dbReference>
<comment type="similarity">
    <text evidence="2 10">Belongs to the peptidase S8 family.</text>
</comment>
<dbReference type="RefSeq" id="WP_349880810.1">
    <property type="nucleotide sequence ID" value="NZ_CP157974.1"/>
</dbReference>
<evidence type="ECO:0000256" key="2">
    <source>
        <dbReference type="ARBA" id="ARBA00011073"/>
    </source>
</evidence>
<evidence type="ECO:0000256" key="10">
    <source>
        <dbReference type="PROSITE-ProRule" id="PRU01240"/>
    </source>
</evidence>
<feature type="region of interest" description="Disordered" evidence="11">
    <location>
        <begin position="72"/>
        <end position="100"/>
    </location>
</feature>
<dbReference type="InterPro" id="IPR036852">
    <property type="entry name" value="Peptidase_S8/S53_dom_sf"/>
</dbReference>
<feature type="active site" description="Charge relay system" evidence="10">
    <location>
        <position position="249"/>
    </location>
</feature>
<keyword evidence="8 12" id="KW-1133">Transmembrane helix</keyword>
<feature type="region of interest" description="Disordered" evidence="11">
    <location>
        <begin position="395"/>
        <end position="501"/>
    </location>
</feature>
<dbReference type="GO" id="GO:0005886">
    <property type="term" value="C:plasma membrane"/>
    <property type="evidence" value="ECO:0007669"/>
    <property type="project" value="UniProtKB-SubCell"/>
</dbReference>
<feature type="compositionally biased region" description="Basic and acidic residues" evidence="11">
    <location>
        <begin position="85"/>
        <end position="97"/>
    </location>
</feature>
<sequence length="501" mass="50618">MKVHVGALRPVAAGLLAGLMLLGAAQPAVAAPRRAEQWYLDELRIDRAHQISTGRGVVVGVLDTGVDAGHPDMRGQVLAGGSTRDSGDGRRDPDGHGTHMAGIIAANGTGVVGIAPDARILPIRKPAGDAFTSDDSARGIRMAVDGGAKVLNLSYGGAGAVEEVEEAAIRYALERDVVVVAAAGNVRQAGPDVTSPAKIPGVIAVTGTVRGGGFWSGSAQGPEAVIAAPGDEVYNIGPDRGYGWGDGTSDAAAVVSGVAALIRSEYPKLSAPDVINRIIRTARDAGPPGRDPRFGFGRIDPVAALTADVPSVSANPLLGAAAPSASAPPAAAEDDNFDVTKYGDRGGPTDQQVMVIGIGIAVALVVLLALVVFLIWNRRRHRRELARTADIPDEALDRMDGGGQFPPVPAGYPAAPPSGYGPPGSHPSPGAYAHPGTPSHPGAYAQPVAPAHPGGYAHPGAGTGPTPGGYPQPGAGASPHPGAGAYPPPPQQPTPPHDTRT</sequence>
<feature type="active site" description="Charge relay system" evidence="10">
    <location>
        <position position="63"/>
    </location>
</feature>
<feature type="compositionally biased region" description="Low complexity" evidence="11">
    <location>
        <begin position="472"/>
        <end position="485"/>
    </location>
</feature>
<dbReference type="Gene3D" id="3.40.50.200">
    <property type="entry name" value="Peptidase S8/S53 domain"/>
    <property type="match status" value="1"/>
</dbReference>
<evidence type="ECO:0000256" key="5">
    <source>
        <dbReference type="ARBA" id="ARBA00022692"/>
    </source>
</evidence>
<evidence type="ECO:0000259" key="14">
    <source>
        <dbReference type="Pfam" id="PF00082"/>
    </source>
</evidence>
<feature type="signal peptide" evidence="13">
    <location>
        <begin position="1"/>
        <end position="30"/>
    </location>
</feature>
<dbReference type="PROSITE" id="PS00136">
    <property type="entry name" value="SUBTILASE_ASP"/>
    <property type="match status" value="1"/>
</dbReference>
<reference evidence="15" key="1">
    <citation type="submission" date="2024-06" db="EMBL/GenBank/DDBJ databases">
        <title>Micromonospora sp. strain HUAS YX12 genome sequences.</title>
        <authorList>
            <person name="Mo P."/>
        </authorList>
    </citation>
    <scope>NUCLEOTIDE SEQUENCE</scope>
    <source>
        <strain evidence="15">HUAS YX12</strain>
    </source>
</reference>
<dbReference type="InterPro" id="IPR050131">
    <property type="entry name" value="Peptidase_S8_subtilisin-like"/>
</dbReference>